<dbReference type="PANTHER" id="PTHR32309:SF13">
    <property type="entry name" value="FERRIC ENTEROBACTIN TRANSPORT PROTEIN FEPE"/>
    <property type="match status" value="1"/>
</dbReference>
<sequence length="375" mass="42064">MSREPYLPHDRTPELPDRDRFARAPSGREPTPSDYLASARPYLRRASVAVAVGTLLSAAVALVWPPEYRAVAVLLPPTEEDTGFNMSSAFRGLNVPGIRIPNRTGAEDVTMAILTSRRIAATLVGRFDLKKVYGLRREDDAIRRLQNESSLQLGETGTVIIRVKDRDPKRAADLANAYADELDRFNREIRMTKGRRMRVFVEKRLQETQQELAGAEEALRKYGEQHRTVALSADQLSAVESAARFFASQAALEVQLGVVRQYASEGSEEVRRLRQQLDQVNRQIGALPELGLELARLVREVKIQEQVFSLLSAQYEEARITEARDVSTVEVLDRADPPDRRFWPRRGLLTALGFVISAFGALLWIAWSVRRSGAG</sequence>
<proteinExistence type="predicted"/>
<dbReference type="AlphaFoldDB" id="A0A538T5V8"/>
<keyword evidence="3" id="KW-0472">Membrane</keyword>
<feature type="coiled-coil region" evidence="1">
    <location>
        <begin position="198"/>
        <end position="225"/>
    </location>
</feature>
<keyword evidence="1" id="KW-0175">Coiled coil</keyword>
<feature type="domain" description="Tyrosine-protein kinase G-rich" evidence="4">
    <location>
        <begin position="294"/>
        <end position="363"/>
    </location>
</feature>
<evidence type="ECO:0000256" key="1">
    <source>
        <dbReference type="SAM" id="Coils"/>
    </source>
</evidence>
<dbReference type="GO" id="GO:0004713">
    <property type="term" value="F:protein tyrosine kinase activity"/>
    <property type="evidence" value="ECO:0007669"/>
    <property type="project" value="TreeGrafter"/>
</dbReference>
<dbReference type="InterPro" id="IPR032807">
    <property type="entry name" value="GNVR"/>
</dbReference>
<protein>
    <recommendedName>
        <fullName evidence="4">Tyrosine-protein kinase G-rich domain-containing protein</fullName>
    </recommendedName>
</protein>
<feature type="region of interest" description="Disordered" evidence="2">
    <location>
        <begin position="1"/>
        <end position="35"/>
    </location>
</feature>
<dbReference type="Proteomes" id="UP000316852">
    <property type="component" value="Unassembled WGS sequence"/>
</dbReference>
<comment type="caution">
    <text evidence="5">The sequence shown here is derived from an EMBL/GenBank/DDBJ whole genome shotgun (WGS) entry which is preliminary data.</text>
</comment>
<dbReference type="PANTHER" id="PTHR32309">
    <property type="entry name" value="TYROSINE-PROTEIN KINASE"/>
    <property type="match status" value="1"/>
</dbReference>
<keyword evidence="3" id="KW-0812">Transmembrane</keyword>
<dbReference type="GO" id="GO:0005886">
    <property type="term" value="C:plasma membrane"/>
    <property type="evidence" value="ECO:0007669"/>
    <property type="project" value="TreeGrafter"/>
</dbReference>
<feature type="transmembrane region" description="Helical" evidence="3">
    <location>
        <begin position="348"/>
        <end position="367"/>
    </location>
</feature>
<keyword evidence="3" id="KW-1133">Transmembrane helix</keyword>
<reference evidence="5 6" key="1">
    <citation type="journal article" date="2019" name="Nat. Microbiol.">
        <title>Mediterranean grassland soil C-N compound turnover is dependent on rainfall and depth, and is mediated by genomically divergent microorganisms.</title>
        <authorList>
            <person name="Diamond S."/>
            <person name="Andeer P.F."/>
            <person name="Li Z."/>
            <person name="Crits-Christoph A."/>
            <person name="Burstein D."/>
            <person name="Anantharaman K."/>
            <person name="Lane K.R."/>
            <person name="Thomas B.C."/>
            <person name="Pan C."/>
            <person name="Northen T.R."/>
            <person name="Banfield J.F."/>
        </authorList>
    </citation>
    <scope>NUCLEOTIDE SEQUENCE [LARGE SCALE GENOMIC DNA]</scope>
    <source>
        <strain evidence="5">WS_6</strain>
    </source>
</reference>
<evidence type="ECO:0000259" key="4">
    <source>
        <dbReference type="Pfam" id="PF13807"/>
    </source>
</evidence>
<evidence type="ECO:0000313" key="6">
    <source>
        <dbReference type="Proteomes" id="UP000316852"/>
    </source>
</evidence>
<name>A0A538T5V8_UNCEI</name>
<feature type="compositionally biased region" description="Basic and acidic residues" evidence="2">
    <location>
        <begin position="1"/>
        <end position="22"/>
    </location>
</feature>
<dbReference type="InterPro" id="IPR050445">
    <property type="entry name" value="Bact_polysacc_biosynth/exp"/>
</dbReference>
<gene>
    <name evidence="5" type="ORF">E6K76_05970</name>
</gene>
<dbReference type="Pfam" id="PF13807">
    <property type="entry name" value="GNVR"/>
    <property type="match status" value="1"/>
</dbReference>
<dbReference type="EMBL" id="VBOW01000026">
    <property type="protein sequence ID" value="TMQ59022.1"/>
    <property type="molecule type" value="Genomic_DNA"/>
</dbReference>
<organism evidence="5 6">
    <name type="scientific">Eiseniibacteriota bacterium</name>
    <dbReference type="NCBI Taxonomy" id="2212470"/>
    <lineage>
        <taxon>Bacteria</taxon>
        <taxon>Candidatus Eiseniibacteriota</taxon>
    </lineage>
</organism>
<evidence type="ECO:0000313" key="5">
    <source>
        <dbReference type="EMBL" id="TMQ59022.1"/>
    </source>
</evidence>
<evidence type="ECO:0000256" key="3">
    <source>
        <dbReference type="SAM" id="Phobius"/>
    </source>
</evidence>
<evidence type="ECO:0000256" key="2">
    <source>
        <dbReference type="SAM" id="MobiDB-lite"/>
    </source>
</evidence>
<accession>A0A538T5V8</accession>